<feature type="region of interest" description="Disordered" evidence="1">
    <location>
        <begin position="78"/>
        <end position="102"/>
    </location>
</feature>
<evidence type="ECO:0000256" key="1">
    <source>
        <dbReference type="SAM" id="MobiDB-lite"/>
    </source>
</evidence>
<reference evidence="2" key="2">
    <citation type="submission" date="2020-05" db="UniProtKB">
        <authorList>
            <consortium name="EnsemblMetazoa"/>
        </authorList>
    </citation>
    <scope>IDENTIFICATION</scope>
    <source>
        <strain evidence="2">MINIMUS1</strain>
    </source>
</reference>
<dbReference type="EnsemblMetazoa" id="AMIN014074-RA">
    <property type="protein sequence ID" value="AMIN014074-PA"/>
    <property type="gene ID" value="AMIN014074"/>
</dbReference>
<proteinExistence type="predicted"/>
<feature type="compositionally biased region" description="Basic and acidic residues" evidence="1">
    <location>
        <begin position="86"/>
        <end position="98"/>
    </location>
</feature>
<evidence type="ECO:0000313" key="3">
    <source>
        <dbReference type="Proteomes" id="UP000075920"/>
    </source>
</evidence>
<evidence type="ECO:0000313" key="2">
    <source>
        <dbReference type="EnsemblMetazoa" id="AMIN014074-PA"/>
    </source>
</evidence>
<keyword evidence="3" id="KW-1185">Reference proteome</keyword>
<protein>
    <submittedName>
        <fullName evidence="2">Uncharacterized protein</fullName>
    </submittedName>
</protein>
<accession>A0A182WMW4</accession>
<sequence length="137" mass="14896">MLCPIADPVQTLDVAHSGVVTVPAGKPTLPCSSSLSPFHTAPAKKGVHFRSATQCVVFRHTVRKCQTSTIVGVPWPWQHNNNHSSESARHREELEHPTDTSSDSGAVLYVFAAVLHYWCPNSSAPPGGWMEGWRGGR</sequence>
<name>A0A182WMW4_9DIPT</name>
<dbReference type="VEuPathDB" id="VectorBase:AMIN014074"/>
<organism evidence="2 3">
    <name type="scientific">Anopheles minimus</name>
    <dbReference type="NCBI Taxonomy" id="112268"/>
    <lineage>
        <taxon>Eukaryota</taxon>
        <taxon>Metazoa</taxon>
        <taxon>Ecdysozoa</taxon>
        <taxon>Arthropoda</taxon>
        <taxon>Hexapoda</taxon>
        <taxon>Insecta</taxon>
        <taxon>Pterygota</taxon>
        <taxon>Neoptera</taxon>
        <taxon>Endopterygota</taxon>
        <taxon>Diptera</taxon>
        <taxon>Nematocera</taxon>
        <taxon>Culicoidea</taxon>
        <taxon>Culicidae</taxon>
        <taxon>Anophelinae</taxon>
        <taxon>Anopheles</taxon>
    </lineage>
</organism>
<reference evidence="3" key="1">
    <citation type="submission" date="2013-03" db="EMBL/GenBank/DDBJ databases">
        <title>The Genome Sequence of Anopheles minimus MINIMUS1.</title>
        <authorList>
            <consortium name="The Broad Institute Genomics Platform"/>
            <person name="Neafsey D.E."/>
            <person name="Walton C."/>
            <person name="Walker B."/>
            <person name="Young S.K."/>
            <person name="Zeng Q."/>
            <person name="Gargeya S."/>
            <person name="Fitzgerald M."/>
            <person name="Haas B."/>
            <person name="Abouelleil A."/>
            <person name="Allen A.W."/>
            <person name="Alvarado L."/>
            <person name="Arachchi H.M."/>
            <person name="Berlin A.M."/>
            <person name="Chapman S.B."/>
            <person name="Gainer-Dewar J."/>
            <person name="Goldberg J."/>
            <person name="Griggs A."/>
            <person name="Gujja S."/>
            <person name="Hansen M."/>
            <person name="Howarth C."/>
            <person name="Imamovic A."/>
            <person name="Ireland A."/>
            <person name="Larimer J."/>
            <person name="McCowan C."/>
            <person name="Murphy C."/>
            <person name="Pearson M."/>
            <person name="Poon T.W."/>
            <person name="Priest M."/>
            <person name="Roberts A."/>
            <person name="Saif S."/>
            <person name="Shea T."/>
            <person name="Sisk P."/>
            <person name="Sykes S."/>
            <person name="Wortman J."/>
            <person name="Nusbaum C."/>
            <person name="Birren B."/>
        </authorList>
    </citation>
    <scope>NUCLEOTIDE SEQUENCE [LARGE SCALE GENOMIC DNA]</scope>
    <source>
        <strain evidence="3">MINIMUS1</strain>
    </source>
</reference>
<dbReference type="AlphaFoldDB" id="A0A182WMW4"/>
<dbReference type="Proteomes" id="UP000075920">
    <property type="component" value="Unassembled WGS sequence"/>
</dbReference>